<gene>
    <name evidence="2" type="ORF">SAMN05216241_102218</name>
</gene>
<evidence type="ECO:0000256" key="1">
    <source>
        <dbReference type="SAM" id="MobiDB-lite"/>
    </source>
</evidence>
<dbReference type="SUPFAM" id="SSF53756">
    <property type="entry name" value="UDP-Glycosyltransferase/glycogen phosphorylase"/>
    <property type="match status" value="1"/>
</dbReference>
<evidence type="ECO:0000313" key="2">
    <source>
        <dbReference type="EMBL" id="SDF74921.1"/>
    </source>
</evidence>
<dbReference type="EMBL" id="FNCE01000002">
    <property type="protein sequence ID" value="SDF74921.1"/>
    <property type="molecule type" value="Genomic_DNA"/>
</dbReference>
<dbReference type="Gene3D" id="3.40.50.2000">
    <property type="entry name" value="Glycogen Phosphorylase B"/>
    <property type="match status" value="1"/>
</dbReference>
<evidence type="ECO:0000313" key="3">
    <source>
        <dbReference type="Proteomes" id="UP000199415"/>
    </source>
</evidence>
<sequence length="180" mass="19509">MATTHREDCDSLATRPAPPWARRDLQARTRQTDRILAVASGGGHWAQLRAITTNLDVPVVYATTLAPSDVTDDPVHRIPDANASRPVDLARCAWVLWRIVRRERPDYLVTTGAAPGAAAVGIARLHGIPAIFIDSIANAEALSRSGRIAVRLGARTFTQWPHLSDIDGIEYAGTVFGEQA</sequence>
<proteinExistence type="predicted"/>
<name>A0A1G7NLX0_9PROT</name>
<dbReference type="STRING" id="1082479.SAMN05216241_102218"/>
<accession>A0A1G7NLX0</accession>
<organism evidence="2 3">
    <name type="scientific">Limimonas halophila</name>
    <dbReference type="NCBI Taxonomy" id="1082479"/>
    <lineage>
        <taxon>Bacteria</taxon>
        <taxon>Pseudomonadati</taxon>
        <taxon>Pseudomonadota</taxon>
        <taxon>Alphaproteobacteria</taxon>
        <taxon>Rhodospirillales</taxon>
        <taxon>Rhodovibrionaceae</taxon>
        <taxon>Limimonas</taxon>
    </lineage>
</organism>
<dbReference type="AlphaFoldDB" id="A0A1G7NLX0"/>
<reference evidence="2 3" key="1">
    <citation type="submission" date="2016-10" db="EMBL/GenBank/DDBJ databases">
        <authorList>
            <person name="de Groot N.N."/>
        </authorList>
    </citation>
    <scope>NUCLEOTIDE SEQUENCE [LARGE SCALE GENOMIC DNA]</scope>
    <source>
        <strain evidence="2 3">DSM 25584</strain>
    </source>
</reference>
<feature type="region of interest" description="Disordered" evidence="1">
    <location>
        <begin position="1"/>
        <end position="25"/>
    </location>
</feature>
<keyword evidence="3" id="KW-1185">Reference proteome</keyword>
<dbReference type="Proteomes" id="UP000199415">
    <property type="component" value="Unassembled WGS sequence"/>
</dbReference>
<protein>
    <submittedName>
        <fullName evidence="2">Oligosaccharide biosynthesis protein Alg14 like</fullName>
    </submittedName>
</protein>
<dbReference type="RefSeq" id="WP_176758506.1">
    <property type="nucleotide sequence ID" value="NZ_FNCE01000002.1"/>
</dbReference>